<dbReference type="EMBL" id="JBJKFK010001211">
    <property type="protein sequence ID" value="KAL3313723.1"/>
    <property type="molecule type" value="Genomic_DNA"/>
</dbReference>
<keyword evidence="3" id="KW-0648">Protein biosynthesis</keyword>
<proteinExistence type="inferred from homology"/>
<dbReference type="SUPFAM" id="SSF100966">
    <property type="entry name" value="Translation initiation factor 2 beta, aIF2beta, N-terminal domain"/>
    <property type="match status" value="1"/>
</dbReference>
<evidence type="ECO:0000256" key="4">
    <source>
        <dbReference type="ARBA" id="ARBA00040874"/>
    </source>
</evidence>
<dbReference type="PANTHER" id="PTHR23001">
    <property type="entry name" value="EUKARYOTIC TRANSLATION INITIATION FACTOR"/>
    <property type="match status" value="1"/>
</dbReference>
<gene>
    <name evidence="8" type="primary">EIF2S2</name>
    <name evidence="8" type="ORF">Ciccas_007670</name>
</gene>
<evidence type="ECO:0000256" key="5">
    <source>
        <dbReference type="ARBA" id="ARBA00042452"/>
    </source>
</evidence>
<dbReference type="SMART" id="SM00653">
    <property type="entry name" value="eIF2B_5"/>
    <property type="match status" value="1"/>
</dbReference>
<dbReference type="Proteomes" id="UP001626550">
    <property type="component" value="Unassembled WGS sequence"/>
</dbReference>
<dbReference type="FunFam" id="3.30.30.170:FF:000001">
    <property type="entry name" value="Eukaryotic translation initiation factor 2 subunit"/>
    <property type="match status" value="1"/>
</dbReference>
<evidence type="ECO:0000256" key="2">
    <source>
        <dbReference type="ARBA" id="ARBA00022540"/>
    </source>
</evidence>
<reference evidence="8 9" key="1">
    <citation type="submission" date="2024-11" db="EMBL/GenBank/DDBJ databases">
        <title>Adaptive evolution of stress response genes in parasites aligns with host niche diversity.</title>
        <authorList>
            <person name="Hahn C."/>
            <person name="Resl P."/>
        </authorList>
    </citation>
    <scope>NUCLEOTIDE SEQUENCE [LARGE SCALE GENOMIC DNA]</scope>
    <source>
        <strain evidence="8">EGGRZ-B1_66</strain>
        <tissue evidence="8">Body</tissue>
    </source>
</reference>
<dbReference type="AlphaFoldDB" id="A0ABD2Q301"/>
<feature type="region of interest" description="Disordered" evidence="6">
    <location>
        <begin position="1"/>
        <end position="36"/>
    </location>
</feature>
<dbReference type="SUPFAM" id="SSF75689">
    <property type="entry name" value="Zinc-binding domain of translation initiation factor 2 beta"/>
    <property type="match status" value="1"/>
</dbReference>
<evidence type="ECO:0000313" key="8">
    <source>
        <dbReference type="EMBL" id="KAL3313723.1"/>
    </source>
</evidence>
<dbReference type="GO" id="GO:0003743">
    <property type="term" value="F:translation initiation factor activity"/>
    <property type="evidence" value="ECO:0007669"/>
    <property type="project" value="UniProtKB-KW"/>
</dbReference>
<dbReference type="InterPro" id="IPR045196">
    <property type="entry name" value="IF2/IF5"/>
</dbReference>
<name>A0ABD2Q301_9PLAT</name>
<sequence length="296" mass="32884">MCDSEELNLGAKKKKKSSVLKSNETGAEKTAEAEDDEALMAELKTKKKKKKTEIALTVEDITEKMKDMGTNEQDDDDDDDLMAELKSAKKKKKTIENKVELEDLDGQKKKKKKPIEDLSAISMEEQSKMADAAGYSYDFLLTRAFEQLQLKNPELFSEQSNKLAMAPPQLARIGSKKTSFSNFAMACKVFNRDPSHLSAFICSELGTTGSVDSKGALIIRGRYFSKHIEPLLNNYCRTYVKCATCQSPKTVLDKDSRLLFVHCLQCHSKITVKNVSTGFQAVTGKRAALRAKAAAS</sequence>
<keyword evidence="9" id="KW-1185">Reference proteome</keyword>
<comment type="similarity">
    <text evidence="1">Belongs to the eIF-2-beta/eIF-5 family.</text>
</comment>
<dbReference type="InterPro" id="IPR002735">
    <property type="entry name" value="Transl_init_fac_IF2/IF5_dom"/>
</dbReference>
<evidence type="ECO:0000256" key="6">
    <source>
        <dbReference type="SAM" id="MobiDB-lite"/>
    </source>
</evidence>
<evidence type="ECO:0000259" key="7">
    <source>
        <dbReference type="SMART" id="SM00653"/>
    </source>
</evidence>
<accession>A0ABD2Q301</accession>
<comment type="caution">
    <text evidence="8">The sequence shown here is derived from an EMBL/GenBank/DDBJ whole genome shotgun (WGS) entry which is preliminary data.</text>
</comment>
<evidence type="ECO:0000313" key="9">
    <source>
        <dbReference type="Proteomes" id="UP001626550"/>
    </source>
</evidence>
<dbReference type="PANTHER" id="PTHR23001:SF3">
    <property type="entry name" value="EUKARYOTIC TRANSLATION INITIATION FACTOR 2 SUBUNIT 2"/>
    <property type="match status" value="1"/>
</dbReference>
<dbReference type="Gene3D" id="3.30.30.170">
    <property type="match status" value="1"/>
</dbReference>
<evidence type="ECO:0000256" key="1">
    <source>
        <dbReference type="ARBA" id="ARBA00010397"/>
    </source>
</evidence>
<organism evidence="8 9">
    <name type="scientific">Cichlidogyrus casuarinus</name>
    <dbReference type="NCBI Taxonomy" id="1844966"/>
    <lineage>
        <taxon>Eukaryota</taxon>
        <taxon>Metazoa</taxon>
        <taxon>Spiralia</taxon>
        <taxon>Lophotrochozoa</taxon>
        <taxon>Platyhelminthes</taxon>
        <taxon>Monogenea</taxon>
        <taxon>Monopisthocotylea</taxon>
        <taxon>Dactylogyridea</taxon>
        <taxon>Ancyrocephalidae</taxon>
        <taxon>Cichlidogyrus</taxon>
    </lineage>
</organism>
<feature type="domain" description="Translation initiation factor IF2/IF5" evidence="7">
    <location>
        <begin position="160"/>
        <end position="269"/>
    </location>
</feature>
<dbReference type="InterPro" id="IPR016190">
    <property type="entry name" value="Transl_init_fac_IF2/IF5_Zn-bd"/>
</dbReference>
<protein>
    <recommendedName>
        <fullName evidence="4">Eukaryotic translation initiation factor 2 subunit 2</fullName>
    </recommendedName>
    <alternativeName>
        <fullName evidence="5">Eukaryotic translation initiation factor 2 subunit beta</fullName>
    </alternativeName>
</protein>
<dbReference type="InterPro" id="IPR016189">
    <property type="entry name" value="Transl_init_fac_IF2/IF5_N"/>
</dbReference>
<dbReference type="Pfam" id="PF01873">
    <property type="entry name" value="eIF-5_eIF-2B"/>
    <property type="match status" value="1"/>
</dbReference>
<evidence type="ECO:0000256" key="3">
    <source>
        <dbReference type="ARBA" id="ARBA00022917"/>
    </source>
</evidence>
<keyword evidence="2 8" id="KW-0396">Initiation factor</keyword>